<feature type="compositionally biased region" description="Pro residues" evidence="2">
    <location>
        <begin position="492"/>
        <end position="511"/>
    </location>
</feature>
<keyword evidence="1" id="KW-0539">Nucleus</keyword>
<feature type="region of interest" description="Disordered" evidence="2">
    <location>
        <begin position="46"/>
        <end position="272"/>
    </location>
</feature>
<reference evidence="4" key="1">
    <citation type="submission" date="2023-06" db="EMBL/GenBank/DDBJ databases">
        <title>Genome-scale phylogeny and comparative genomics of the fungal order Sordariales.</title>
        <authorList>
            <consortium name="Lawrence Berkeley National Laboratory"/>
            <person name="Hensen N."/>
            <person name="Bonometti L."/>
            <person name="Westerberg I."/>
            <person name="Brannstrom I.O."/>
            <person name="Guillou S."/>
            <person name="Cros-Aarteil S."/>
            <person name="Calhoun S."/>
            <person name="Haridas S."/>
            <person name="Kuo A."/>
            <person name="Mondo S."/>
            <person name="Pangilinan J."/>
            <person name="Riley R."/>
            <person name="Labutti K."/>
            <person name="Andreopoulos B."/>
            <person name="Lipzen A."/>
            <person name="Chen C."/>
            <person name="Yanf M."/>
            <person name="Daum C."/>
            <person name="Ng V."/>
            <person name="Clum A."/>
            <person name="Steindorff A."/>
            <person name="Ohm R."/>
            <person name="Martin F."/>
            <person name="Silar P."/>
            <person name="Natvig D."/>
            <person name="Lalanne C."/>
            <person name="Gautier V."/>
            <person name="Ament-Velasquez S.L."/>
            <person name="Kruys A."/>
            <person name="Hutchinson M.I."/>
            <person name="Powell A.J."/>
            <person name="Barry K."/>
            <person name="Miller A.N."/>
            <person name="Grigoriev I.V."/>
            <person name="Debuchy R."/>
            <person name="Gladieux P."/>
            <person name="Thoren M.H."/>
            <person name="Johannesson H."/>
        </authorList>
    </citation>
    <scope>NUCLEOTIDE SEQUENCE</scope>
    <source>
        <strain evidence="4">CBS 307.81</strain>
    </source>
</reference>
<keyword evidence="5" id="KW-1185">Reference proteome</keyword>
<dbReference type="Proteomes" id="UP001174997">
    <property type="component" value="Unassembled WGS sequence"/>
</dbReference>
<dbReference type="Gene3D" id="4.10.240.10">
    <property type="entry name" value="Zn(2)-C6 fungal-type DNA-binding domain"/>
    <property type="match status" value="1"/>
</dbReference>
<dbReference type="CDD" id="cd00067">
    <property type="entry name" value="GAL4"/>
    <property type="match status" value="1"/>
</dbReference>
<feature type="region of interest" description="Disordered" evidence="2">
    <location>
        <begin position="1"/>
        <end position="26"/>
    </location>
</feature>
<feature type="compositionally biased region" description="Basic and acidic residues" evidence="2">
    <location>
        <begin position="124"/>
        <end position="151"/>
    </location>
</feature>
<dbReference type="PANTHER" id="PTHR24216:SF65">
    <property type="entry name" value="PAXILLIN-LIKE PROTEIN 1"/>
    <property type="match status" value="1"/>
</dbReference>
<dbReference type="SMART" id="SM00066">
    <property type="entry name" value="GAL4"/>
    <property type="match status" value="1"/>
</dbReference>
<evidence type="ECO:0000259" key="3">
    <source>
        <dbReference type="PROSITE" id="PS50048"/>
    </source>
</evidence>
<feature type="compositionally biased region" description="Low complexity" evidence="2">
    <location>
        <begin position="92"/>
        <end position="108"/>
    </location>
</feature>
<gene>
    <name evidence="4" type="ORF">QBC41DRAFT_385189</name>
</gene>
<dbReference type="PANTHER" id="PTHR24216">
    <property type="entry name" value="PAXILLIN-RELATED"/>
    <property type="match status" value="1"/>
</dbReference>
<dbReference type="InterPro" id="IPR036864">
    <property type="entry name" value="Zn2-C6_fun-type_DNA-bd_sf"/>
</dbReference>
<dbReference type="PROSITE" id="PS00463">
    <property type="entry name" value="ZN2_CY6_FUNGAL_1"/>
    <property type="match status" value="1"/>
</dbReference>
<feature type="region of interest" description="Disordered" evidence="2">
    <location>
        <begin position="749"/>
        <end position="820"/>
    </location>
</feature>
<dbReference type="GO" id="GO:0000981">
    <property type="term" value="F:DNA-binding transcription factor activity, RNA polymerase II-specific"/>
    <property type="evidence" value="ECO:0007669"/>
    <property type="project" value="InterPro"/>
</dbReference>
<feature type="compositionally biased region" description="Basic residues" evidence="2">
    <location>
        <begin position="204"/>
        <end position="228"/>
    </location>
</feature>
<evidence type="ECO:0000256" key="1">
    <source>
        <dbReference type="ARBA" id="ARBA00023242"/>
    </source>
</evidence>
<feature type="domain" description="Zn(2)-C6 fungal-type" evidence="3">
    <location>
        <begin position="400"/>
        <end position="429"/>
    </location>
</feature>
<dbReference type="GO" id="GO:0008270">
    <property type="term" value="F:zinc ion binding"/>
    <property type="evidence" value="ECO:0007669"/>
    <property type="project" value="InterPro"/>
</dbReference>
<evidence type="ECO:0000256" key="2">
    <source>
        <dbReference type="SAM" id="MobiDB-lite"/>
    </source>
</evidence>
<feature type="compositionally biased region" description="Polar residues" evidence="2">
    <location>
        <begin position="1"/>
        <end position="12"/>
    </location>
</feature>
<proteinExistence type="predicted"/>
<feature type="compositionally biased region" description="Polar residues" evidence="2">
    <location>
        <begin position="432"/>
        <end position="446"/>
    </location>
</feature>
<protein>
    <recommendedName>
        <fullName evidence="3">Zn(2)-C6 fungal-type domain-containing protein</fullName>
    </recommendedName>
</protein>
<feature type="compositionally biased region" description="Polar residues" evidence="2">
    <location>
        <begin position="760"/>
        <end position="775"/>
    </location>
</feature>
<feature type="compositionally biased region" description="Polar residues" evidence="2">
    <location>
        <begin position="170"/>
        <end position="179"/>
    </location>
</feature>
<feature type="region of interest" description="Disordered" evidence="2">
    <location>
        <begin position="287"/>
        <end position="318"/>
    </location>
</feature>
<dbReference type="EMBL" id="JAULSY010000002">
    <property type="protein sequence ID" value="KAK0674254.1"/>
    <property type="molecule type" value="Genomic_DNA"/>
</dbReference>
<feature type="compositionally biased region" description="Low complexity" evidence="2">
    <location>
        <begin position="187"/>
        <end position="203"/>
    </location>
</feature>
<evidence type="ECO:0000313" key="4">
    <source>
        <dbReference type="EMBL" id="KAK0674254.1"/>
    </source>
</evidence>
<sequence length="971" mass="107139">MAEPSPSTNAGPNTVVIHGDSDSDDDEVLDVSKILRQKANIPKPSFTKAALVPPPPGSLAAEAQARPVPETPVKKRGLGWLDESPSTPAVGIDTITDTPITIPSTTHTAPQESIPPRAITTSSETRRENDRSKRSKEERERERLKTLEHIRNLQAKRKASKPRAFDDGTFQGSPPSSSRLPVVDLRTPSATSKAPSAAATISSRRSREKREDRKRRKELKKAARHAKQSRQESQPSRPPPPPPPLFQTAESRAVDREISKAIRHTPITAGQAAEQRLREIKARGAAAYQGGANRGPLTTDVGRENRGPLTTDFLEETATQDPGDAVLLLTKRLAEAEAGKRKTTVVRGMESGDIQRESRPYGAPRAQAAAAAAGPSRLQQVRDGAPEAITTPNRRQKAEACERCSRMKRMCNRGQPCSRCQTAEARCVYPSSVGQRDTQAAASQPERQQRESFVEQQYRLSLPQPGFREDEGIMPPPPPPPRPLRRPVNNQPRPPPPPPRSPSFSPSPEPESPSVDAVSAMDIFGSNQIIYQYVVYRTQKLPFVEGEEDPEEKRGDYAIRCSEHSKLGDANRQVMLRMNKAKKGVLGRGWKYRPGLDEGQRPGLADGRVDYGVEGGVEFYWVEVETRDLAGVVEVRGGRGNGELMVERVAGEVYQRRRWDVWGVVVVKREDHSARKAEKRLVFDCGGVEDRGVQTDAEDNGVRGEEMDIDVEGEVEVEENTTVQENVAMKENVVIEEDVQMANHEVAGTEDTQAEPAGESQLTGTTQAESQTTATFPPKNDLPPWHHDYYADSDVSSSGDDDDDAHTSPFNLIPPYNQPTPLPLPPSTNLLDLLTITPTLHGSFNSLHQANIAALRVLLSEARPRNNYMNDAIHYHSVFKPAQLCNFEEAGLDNEMTRALFNVTWRPPGDTPTEKYKWEFEEVRVWVAETELRGPIDLSDFVVRDGEGGGWVVSKGKKKAEEGMGKGKENG</sequence>
<feature type="region of interest" description="Disordered" evidence="2">
    <location>
        <begin position="338"/>
        <end position="402"/>
    </location>
</feature>
<name>A0AA39ZN47_9PEZI</name>
<feature type="region of interest" description="Disordered" evidence="2">
    <location>
        <begin position="429"/>
        <end position="515"/>
    </location>
</feature>
<feature type="compositionally biased region" description="Pro residues" evidence="2">
    <location>
        <begin position="236"/>
        <end position="245"/>
    </location>
</feature>
<dbReference type="Pfam" id="PF00172">
    <property type="entry name" value="Zn_clus"/>
    <property type="match status" value="1"/>
</dbReference>
<evidence type="ECO:0000313" key="5">
    <source>
        <dbReference type="Proteomes" id="UP001174997"/>
    </source>
</evidence>
<dbReference type="AlphaFoldDB" id="A0AA39ZN47"/>
<dbReference type="PROSITE" id="PS50048">
    <property type="entry name" value="ZN2_CY6_FUNGAL_2"/>
    <property type="match status" value="1"/>
</dbReference>
<comment type="caution">
    <text evidence="4">The sequence shown here is derived from an EMBL/GenBank/DDBJ whole genome shotgun (WGS) entry which is preliminary data.</text>
</comment>
<dbReference type="SUPFAM" id="SSF57701">
    <property type="entry name" value="Zn2/Cys6 DNA-binding domain"/>
    <property type="match status" value="1"/>
</dbReference>
<feature type="compositionally biased region" description="Low complexity" evidence="2">
    <location>
        <begin position="363"/>
        <end position="373"/>
    </location>
</feature>
<accession>A0AA39ZN47</accession>
<organism evidence="4 5">
    <name type="scientific">Cercophora samala</name>
    <dbReference type="NCBI Taxonomy" id="330535"/>
    <lineage>
        <taxon>Eukaryota</taxon>
        <taxon>Fungi</taxon>
        <taxon>Dikarya</taxon>
        <taxon>Ascomycota</taxon>
        <taxon>Pezizomycotina</taxon>
        <taxon>Sordariomycetes</taxon>
        <taxon>Sordariomycetidae</taxon>
        <taxon>Sordariales</taxon>
        <taxon>Lasiosphaeriaceae</taxon>
        <taxon>Cercophora</taxon>
    </lineage>
</organism>
<dbReference type="InterPro" id="IPR001138">
    <property type="entry name" value="Zn2Cys6_DnaBD"/>
</dbReference>